<comment type="caution">
    <text evidence="1">The sequence shown here is derived from an EMBL/GenBank/DDBJ whole genome shotgun (WGS) entry which is preliminary data.</text>
</comment>
<proteinExistence type="predicted"/>
<evidence type="ECO:0000313" key="1">
    <source>
        <dbReference type="EMBL" id="KAA8585317.1"/>
    </source>
</evidence>
<dbReference type="EMBL" id="VOFY01000015">
    <property type="protein sequence ID" value="KAA8585317.1"/>
    <property type="molecule type" value="Genomic_DNA"/>
</dbReference>
<gene>
    <name evidence="1" type="ORF">FQN60_004011</name>
</gene>
<accession>A0A5J5CUD8</accession>
<protein>
    <submittedName>
        <fullName evidence="1">Uncharacterized protein</fullName>
    </submittedName>
</protein>
<sequence>MADAQLTFFIVLFHRPRGPIRNSPPSSRTRSVFWSLMVARRSRKSSPATTKVWDWDSKPQERLLTALTLTRNAPLLEMSPFVAVSSLVWLPK</sequence>
<dbReference type="AlphaFoldDB" id="A0A5J5CUD8"/>
<dbReference type="Proteomes" id="UP000327493">
    <property type="component" value="Chromosome 15"/>
</dbReference>
<name>A0A5J5CUD8_9PERO</name>
<organism evidence="1 2">
    <name type="scientific">Etheostoma spectabile</name>
    <name type="common">orangethroat darter</name>
    <dbReference type="NCBI Taxonomy" id="54343"/>
    <lineage>
        <taxon>Eukaryota</taxon>
        <taxon>Metazoa</taxon>
        <taxon>Chordata</taxon>
        <taxon>Craniata</taxon>
        <taxon>Vertebrata</taxon>
        <taxon>Euteleostomi</taxon>
        <taxon>Actinopterygii</taxon>
        <taxon>Neopterygii</taxon>
        <taxon>Teleostei</taxon>
        <taxon>Neoteleostei</taxon>
        <taxon>Acanthomorphata</taxon>
        <taxon>Eupercaria</taxon>
        <taxon>Perciformes</taxon>
        <taxon>Percoidei</taxon>
        <taxon>Percidae</taxon>
        <taxon>Etheostomatinae</taxon>
        <taxon>Etheostoma</taxon>
    </lineage>
</organism>
<keyword evidence="2" id="KW-1185">Reference proteome</keyword>
<reference evidence="1 2" key="1">
    <citation type="submission" date="2019-08" db="EMBL/GenBank/DDBJ databases">
        <title>A chromosome-level genome assembly, high-density linkage maps, and genome scans reveal the genomic architecture of hybrid incompatibilities underlying speciation via character displacement in darters (Percidae: Etheostominae).</title>
        <authorList>
            <person name="Moran R.L."/>
            <person name="Catchen J.M."/>
            <person name="Fuller R.C."/>
        </authorList>
    </citation>
    <scope>NUCLEOTIDE SEQUENCE [LARGE SCALE GENOMIC DNA]</scope>
    <source>
        <strain evidence="1">EspeVRDwgs_2016</strain>
        <tissue evidence="1">Muscle</tissue>
    </source>
</reference>
<evidence type="ECO:0000313" key="2">
    <source>
        <dbReference type="Proteomes" id="UP000327493"/>
    </source>
</evidence>